<dbReference type="InterPro" id="IPR025319">
    <property type="entry name" value="DUF4224"/>
</dbReference>
<dbReference type="Pfam" id="PF13986">
    <property type="entry name" value="DUF4224"/>
    <property type="match status" value="1"/>
</dbReference>
<evidence type="ECO:0000313" key="2">
    <source>
        <dbReference type="EMBL" id="AIC09941.1"/>
    </source>
</evidence>
<evidence type="ECO:0000259" key="1">
    <source>
        <dbReference type="Pfam" id="PF13986"/>
    </source>
</evidence>
<dbReference type="EMBL" id="CP006696">
    <property type="protein sequence ID" value="AIC09941.1"/>
    <property type="molecule type" value="Genomic_DNA"/>
</dbReference>
<protein>
    <recommendedName>
        <fullName evidence="1">DUF4224 domain-containing protein</fullName>
    </recommendedName>
</protein>
<name>A0A060H9B6_XYLFS</name>
<sequence length="123" mass="13781">MSDTYKYRFVGTTQSGEMAPRESEFLTTNEVCELTGYKICAGQRKWLDSEGWCYVTNASGRPIVGRWYARLRVAGESLHMAGADIRPVKLPNFAALDEQGAAQCAQNQATKIYRPRCYAVPAY</sequence>
<dbReference type="HOGENOM" id="CLU_155316_0_0_6"/>
<feature type="domain" description="DUF4224" evidence="1">
    <location>
        <begin position="25"/>
        <end position="68"/>
    </location>
</feature>
<organism evidence="2 3">
    <name type="scientific">Xylella fastidiosa subsp. sandyi Ann-1</name>
    <dbReference type="NCBI Taxonomy" id="155920"/>
    <lineage>
        <taxon>Bacteria</taxon>
        <taxon>Pseudomonadati</taxon>
        <taxon>Pseudomonadota</taxon>
        <taxon>Gammaproteobacteria</taxon>
        <taxon>Lysobacterales</taxon>
        <taxon>Lysobacteraceae</taxon>
        <taxon>Xylella</taxon>
    </lineage>
</organism>
<reference evidence="2 3" key="1">
    <citation type="submission" date="2013-08" db="EMBL/GenBank/DDBJ databases">
        <authorList>
            <person name="Stouthamer R."/>
            <person name="Nunney L."/>
        </authorList>
    </citation>
    <scope>NUCLEOTIDE SEQUENCE [LARGE SCALE GENOMIC DNA]</scope>
    <source>
        <strain evidence="3">ann-1</strain>
    </source>
</reference>
<evidence type="ECO:0000313" key="3">
    <source>
        <dbReference type="Proteomes" id="UP000027215"/>
    </source>
</evidence>
<dbReference type="PATRIC" id="fig|155920.8.peg.1447"/>
<proteinExistence type="predicted"/>
<dbReference type="RefSeq" id="WP_230577879.1">
    <property type="nucleotide sequence ID" value="NZ_CP006696.1"/>
</dbReference>
<dbReference type="AlphaFoldDB" id="A0A060H9B6"/>
<gene>
    <name evidence="2" type="ORF">D934_06160</name>
</gene>
<dbReference type="KEGG" id="xfs:D934_06160"/>
<accession>A0A060H9B6</accession>
<dbReference type="Proteomes" id="UP000027215">
    <property type="component" value="Chromosome"/>
</dbReference>